<keyword evidence="2" id="KW-1185">Reference proteome</keyword>
<reference evidence="3" key="1">
    <citation type="submission" date="2017-02" db="UniProtKB">
        <authorList>
            <consortium name="WormBaseParasite"/>
        </authorList>
    </citation>
    <scope>IDENTIFICATION</scope>
</reference>
<accession>A0A0M3HQP8</accession>
<feature type="region of interest" description="Disordered" evidence="1">
    <location>
        <begin position="1"/>
        <end position="30"/>
    </location>
</feature>
<evidence type="ECO:0000313" key="3">
    <source>
        <dbReference type="WBParaSite" id="ALUE_0000446401-mRNA-1"/>
    </source>
</evidence>
<organism evidence="2 3">
    <name type="scientific">Ascaris lumbricoides</name>
    <name type="common">Giant roundworm</name>
    <dbReference type="NCBI Taxonomy" id="6252"/>
    <lineage>
        <taxon>Eukaryota</taxon>
        <taxon>Metazoa</taxon>
        <taxon>Ecdysozoa</taxon>
        <taxon>Nematoda</taxon>
        <taxon>Chromadorea</taxon>
        <taxon>Rhabditida</taxon>
        <taxon>Spirurina</taxon>
        <taxon>Ascaridomorpha</taxon>
        <taxon>Ascaridoidea</taxon>
        <taxon>Ascarididae</taxon>
        <taxon>Ascaris</taxon>
    </lineage>
</organism>
<protein>
    <submittedName>
        <fullName evidence="3">Transposase</fullName>
    </submittedName>
</protein>
<feature type="compositionally biased region" description="Basic and acidic residues" evidence="1">
    <location>
        <begin position="12"/>
        <end position="30"/>
    </location>
</feature>
<evidence type="ECO:0000256" key="1">
    <source>
        <dbReference type="SAM" id="MobiDB-lite"/>
    </source>
</evidence>
<evidence type="ECO:0000313" key="2">
    <source>
        <dbReference type="Proteomes" id="UP000036681"/>
    </source>
</evidence>
<dbReference type="WBParaSite" id="ALUE_0000446401-mRNA-1">
    <property type="protein sequence ID" value="ALUE_0000446401-mRNA-1"/>
    <property type="gene ID" value="ALUE_0000446401"/>
</dbReference>
<name>A0A0M3HQP8_ASCLU</name>
<sequence>MTHLSARWRVVRGQDGEEKKHTDDAHKRERANAQRVAVIGKPYCANQEQRRTHYSNKDKFIRVVCVMQPTAEVRWSLIT</sequence>
<dbReference type="AlphaFoldDB" id="A0A0M3HQP8"/>
<proteinExistence type="predicted"/>
<dbReference type="Proteomes" id="UP000036681">
    <property type="component" value="Unplaced"/>
</dbReference>